<name>A0A8H5YHD0_9HYPO</name>
<organism evidence="2 3">
    <name type="scientific">Fusarium mundagurra</name>
    <dbReference type="NCBI Taxonomy" id="1567541"/>
    <lineage>
        <taxon>Eukaryota</taxon>
        <taxon>Fungi</taxon>
        <taxon>Dikarya</taxon>
        <taxon>Ascomycota</taxon>
        <taxon>Pezizomycotina</taxon>
        <taxon>Sordariomycetes</taxon>
        <taxon>Hypocreomycetidae</taxon>
        <taxon>Hypocreales</taxon>
        <taxon>Nectriaceae</taxon>
        <taxon>Fusarium</taxon>
        <taxon>Fusarium fujikuroi species complex</taxon>
    </lineage>
</organism>
<proteinExistence type="predicted"/>
<gene>
    <name evidence="2" type="ORF">FMUND_8614</name>
</gene>
<accession>A0A8H5YHD0</accession>
<protein>
    <submittedName>
        <fullName evidence="2">Global transactivator</fullName>
    </submittedName>
</protein>
<evidence type="ECO:0000313" key="3">
    <source>
        <dbReference type="Proteomes" id="UP000544331"/>
    </source>
</evidence>
<keyword evidence="3" id="KW-1185">Reference proteome</keyword>
<comment type="caution">
    <text evidence="2">The sequence shown here is derived from an EMBL/GenBank/DDBJ whole genome shotgun (WGS) entry which is preliminary data.</text>
</comment>
<dbReference type="AlphaFoldDB" id="A0A8H5YHD0"/>
<feature type="signal peptide" evidence="1">
    <location>
        <begin position="1"/>
        <end position="23"/>
    </location>
</feature>
<evidence type="ECO:0000313" key="2">
    <source>
        <dbReference type="EMBL" id="KAF5712192.1"/>
    </source>
</evidence>
<evidence type="ECO:0000256" key="1">
    <source>
        <dbReference type="SAM" id="SignalP"/>
    </source>
</evidence>
<dbReference type="Proteomes" id="UP000544331">
    <property type="component" value="Unassembled WGS sequence"/>
</dbReference>
<dbReference type="OrthoDB" id="5242670at2759"/>
<keyword evidence="1" id="KW-0732">Signal</keyword>
<reference evidence="2 3" key="1">
    <citation type="submission" date="2020-05" db="EMBL/GenBank/DDBJ databases">
        <title>Identification and distribution of gene clusters putatively required for synthesis of sphingolipid metabolism inhibitors in phylogenetically diverse species of the filamentous fungus Fusarium.</title>
        <authorList>
            <person name="Kim H.-S."/>
            <person name="Busman M."/>
            <person name="Brown D.W."/>
            <person name="Divon H."/>
            <person name="Uhlig S."/>
            <person name="Proctor R.H."/>
        </authorList>
    </citation>
    <scope>NUCLEOTIDE SEQUENCE [LARGE SCALE GENOMIC DNA]</scope>
    <source>
        <strain evidence="2 3">NRRL 66235</strain>
    </source>
</reference>
<feature type="chain" id="PRO_5034687853" evidence="1">
    <location>
        <begin position="24"/>
        <end position="166"/>
    </location>
</feature>
<dbReference type="EMBL" id="JAAOAN010000283">
    <property type="protein sequence ID" value="KAF5712192.1"/>
    <property type="molecule type" value="Genomic_DNA"/>
</dbReference>
<sequence>MLHGHPITSFLLFQAAFIQSLSSGPEFPQGFYRERYIQILDACSLRRPHITVQQEYRKRIVTFPLDPDDRKRSSDAYQMFKKARRPGSKLAGWKFLMQTQQFAYHPMLVELKFKRDAMTRTIRRNETIETFEEGNRAATDQLVKWKKRLEQDENWLSLARREPSRT</sequence>